<feature type="compositionally biased region" description="Basic and acidic residues" evidence="1">
    <location>
        <begin position="20"/>
        <end position="34"/>
    </location>
</feature>
<sequence length="110" mass="12701">MGRSSPTHVPGQSRRRRKNHQDSKRNWDSHADHKLRSVVPPRLVKHFYDERLGTNGINKEFPKVTMPLLSQFYFSNGIDRAYVFMQSNPVVAVERNEDEWMDGASAKSCA</sequence>
<feature type="region of interest" description="Disordered" evidence="1">
    <location>
        <begin position="1"/>
        <end position="34"/>
    </location>
</feature>
<dbReference type="AlphaFoldDB" id="F4X7L9"/>
<keyword evidence="3" id="KW-1185">Reference proteome</keyword>
<organism evidence="3">
    <name type="scientific">Acromyrmex echinatior</name>
    <name type="common">Panamanian leafcutter ant</name>
    <name type="synonym">Acromyrmex octospinosus echinatior</name>
    <dbReference type="NCBI Taxonomy" id="103372"/>
    <lineage>
        <taxon>Eukaryota</taxon>
        <taxon>Metazoa</taxon>
        <taxon>Ecdysozoa</taxon>
        <taxon>Arthropoda</taxon>
        <taxon>Hexapoda</taxon>
        <taxon>Insecta</taxon>
        <taxon>Pterygota</taxon>
        <taxon>Neoptera</taxon>
        <taxon>Endopterygota</taxon>
        <taxon>Hymenoptera</taxon>
        <taxon>Apocrita</taxon>
        <taxon>Aculeata</taxon>
        <taxon>Formicoidea</taxon>
        <taxon>Formicidae</taxon>
        <taxon>Myrmicinae</taxon>
        <taxon>Acromyrmex</taxon>
    </lineage>
</organism>
<name>F4X7L9_ACREC</name>
<evidence type="ECO:0000313" key="3">
    <source>
        <dbReference type="Proteomes" id="UP000007755"/>
    </source>
</evidence>
<evidence type="ECO:0000256" key="1">
    <source>
        <dbReference type="SAM" id="MobiDB-lite"/>
    </source>
</evidence>
<accession>F4X7L9</accession>
<reference evidence="2" key="1">
    <citation type="submission" date="2011-02" db="EMBL/GenBank/DDBJ databases">
        <title>The genome of the leaf-cutting ant Acromyrmex echinatior suggests key adaptations to social evolution and fungus farming.</title>
        <authorList>
            <person name="Nygaard S."/>
            <person name="Zhang G."/>
        </authorList>
    </citation>
    <scope>NUCLEOTIDE SEQUENCE</scope>
</reference>
<dbReference type="Proteomes" id="UP000007755">
    <property type="component" value="Unassembled WGS sequence"/>
</dbReference>
<evidence type="ECO:0000313" key="2">
    <source>
        <dbReference type="EMBL" id="EGI57548.1"/>
    </source>
</evidence>
<protein>
    <submittedName>
        <fullName evidence="2">Uncharacterized protein</fullName>
    </submittedName>
</protein>
<dbReference type="EMBL" id="GL888862">
    <property type="protein sequence ID" value="EGI57548.1"/>
    <property type="molecule type" value="Genomic_DNA"/>
</dbReference>
<dbReference type="InParanoid" id="F4X7L9"/>
<proteinExistence type="predicted"/>
<gene>
    <name evidence="2" type="ORF">G5I_14401</name>
</gene>